<reference evidence="2 3" key="1">
    <citation type="submission" date="2021-03" db="EMBL/GenBank/DDBJ databases">
        <title>Genomic Encyclopedia of Type Strains, Phase IV (KMG-IV): sequencing the most valuable type-strain genomes for metagenomic binning, comparative biology and taxonomic classification.</title>
        <authorList>
            <person name="Goeker M."/>
        </authorList>
    </citation>
    <scope>NUCLEOTIDE SEQUENCE [LARGE SCALE GENOMIC DNA]</scope>
    <source>
        <strain evidence="2 3">DSM 27138</strain>
    </source>
</reference>
<keyword evidence="1" id="KW-0732">Signal</keyword>
<feature type="signal peptide" evidence="1">
    <location>
        <begin position="1"/>
        <end position="22"/>
    </location>
</feature>
<name>A0ABS4JPV7_9FIRM</name>
<dbReference type="Proteomes" id="UP001519289">
    <property type="component" value="Unassembled WGS sequence"/>
</dbReference>
<gene>
    <name evidence="2" type="ORF">J2Z79_000943</name>
</gene>
<evidence type="ECO:0000313" key="3">
    <source>
        <dbReference type="Proteomes" id="UP001519289"/>
    </source>
</evidence>
<accession>A0ABS4JPV7</accession>
<protein>
    <recommendedName>
        <fullName evidence="4">Lipoprotein</fullName>
    </recommendedName>
</protein>
<evidence type="ECO:0000313" key="2">
    <source>
        <dbReference type="EMBL" id="MBP2017560.1"/>
    </source>
</evidence>
<evidence type="ECO:0000256" key="1">
    <source>
        <dbReference type="SAM" id="SignalP"/>
    </source>
</evidence>
<comment type="caution">
    <text evidence="2">The sequence shown here is derived from an EMBL/GenBank/DDBJ whole genome shotgun (WGS) entry which is preliminary data.</text>
</comment>
<sequence length="150" mass="16675">MRLGKGIACVLLAILLAGCSMPKEPVFTGVHLLADATMRIVRITTDETEVAFSVSVVNAGTETCKEAEWWIDWWPEELKKRLIRESNRGWGMGEVAPGEKHNPTGGTPFDTTGLSESEIIQLLQDLAVTLRCEDNGYTNRVLFSLRDERP</sequence>
<dbReference type="EMBL" id="JAGGLG010000005">
    <property type="protein sequence ID" value="MBP2017560.1"/>
    <property type="molecule type" value="Genomic_DNA"/>
</dbReference>
<keyword evidence="3" id="KW-1185">Reference proteome</keyword>
<dbReference type="PROSITE" id="PS51257">
    <property type="entry name" value="PROKAR_LIPOPROTEIN"/>
    <property type="match status" value="1"/>
</dbReference>
<proteinExistence type="predicted"/>
<organism evidence="2 3">
    <name type="scientific">Symbiobacterium terraclitae</name>
    <dbReference type="NCBI Taxonomy" id="557451"/>
    <lineage>
        <taxon>Bacteria</taxon>
        <taxon>Bacillati</taxon>
        <taxon>Bacillota</taxon>
        <taxon>Clostridia</taxon>
        <taxon>Eubacteriales</taxon>
        <taxon>Symbiobacteriaceae</taxon>
        <taxon>Symbiobacterium</taxon>
    </lineage>
</organism>
<evidence type="ECO:0008006" key="4">
    <source>
        <dbReference type="Google" id="ProtNLM"/>
    </source>
</evidence>
<feature type="chain" id="PRO_5047251423" description="Lipoprotein" evidence="1">
    <location>
        <begin position="23"/>
        <end position="150"/>
    </location>
</feature>
<dbReference type="RefSeq" id="WP_209465700.1">
    <property type="nucleotide sequence ID" value="NZ_JAGGLG010000005.1"/>
</dbReference>